<dbReference type="AlphaFoldDB" id="A0A0C9X5I1"/>
<evidence type="ECO:0008006" key="3">
    <source>
        <dbReference type="Google" id="ProtNLM"/>
    </source>
</evidence>
<dbReference type="HOGENOM" id="CLU_000288_6_10_1"/>
<sequence>MCALHKAARAQVREALQDDQNILDDSTTRHHQFRKLLLDVFPTVLQAVLKEEKTKLFFRRKTRLVVVIDGIDGCQDRGEMTKFVELLVGISSRSDDLSNVRILLTGRIGSHFKQICNSPVFRQVVKLINLQGIDSTKDIQKYLGHRLSEISDQNSMTSFTRQRTQSSVEQLRFLVALSKGSFHFAQTILQYLDHEDSSRRLSGLLTSSNHLFAEVLNHNAVGRVPSHFMEVLGAITYLNAPLSVRALRKIFMSRKINPLPSLYHLSALLFIPFDDVQPIQPICTSLWDYLKASRDSEGYRFDGLKTHFSHAASCLEIVAQLSNEESTNLGWIQYAEVQQYASVHWFFHLFKSIEISTSGWLKEIADLVRTSDVLEKNISILLDSSNSSFVLWTNILIFKIDNTQKILEDMKQLNMIMKDIACFQNLTQNMSELAQKLKVCSLLNLDTRYAFYYLIFFYF</sequence>
<proteinExistence type="predicted"/>
<organism evidence="1 2">
    <name type="scientific">Laccaria amethystina LaAM-08-1</name>
    <dbReference type="NCBI Taxonomy" id="1095629"/>
    <lineage>
        <taxon>Eukaryota</taxon>
        <taxon>Fungi</taxon>
        <taxon>Dikarya</taxon>
        <taxon>Basidiomycota</taxon>
        <taxon>Agaricomycotina</taxon>
        <taxon>Agaricomycetes</taxon>
        <taxon>Agaricomycetidae</taxon>
        <taxon>Agaricales</taxon>
        <taxon>Agaricineae</taxon>
        <taxon>Hydnangiaceae</taxon>
        <taxon>Laccaria</taxon>
    </lineage>
</organism>
<evidence type="ECO:0000313" key="2">
    <source>
        <dbReference type="Proteomes" id="UP000054477"/>
    </source>
</evidence>
<evidence type="ECO:0000313" key="1">
    <source>
        <dbReference type="EMBL" id="KIJ92901.1"/>
    </source>
</evidence>
<dbReference type="OrthoDB" id="4760524at2759"/>
<keyword evidence="2" id="KW-1185">Reference proteome</keyword>
<reference evidence="2" key="2">
    <citation type="submission" date="2015-01" db="EMBL/GenBank/DDBJ databases">
        <title>Evolutionary Origins and Diversification of the Mycorrhizal Mutualists.</title>
        <authorList>
            <consortium name="DOE Joint Genome Institute"/>
            <consortium name="Mycorrhizal Genomics Consortium"/>
            <person name="Kohler A."/>
            <person name="Kuo A."/>
            <person name="Nagy L.G."/>
            <person name="Floudas D."/>
            <person name="Copeland A."/>
            <person name="Barry K.W."/>
            <person name="Cichocki N."/>
            <person name="Veneault-Fourrey C."/>
            <person name="LaButti K."/>
            <person name="Lindquist E.A."/>
            <person name="Lipzen A."/>
            <person name="Lundell T."/>
            <person name="Morin E."/>
            <person name="Murat C."/>
            <person name="Riley R."/>
            <person name="Ohm R."/>
            <person name="Sun H."/>
            <person name="Tunlid A."/>
            <person name="Henrissat B."/>
            <person name="Grigoriev I.V."/>
            <person name="Hibbett D.S."/>
            <person name="Martin F."/>
        </authorList>
    </citation>
    <scope>NUCLEOTIDE SEQUENCE [LARGE SCALE GENOMIC DNA]</scope>
    <source>
        <strain evidence="2">LaAM-08-1</strain>
    </source>
</reference>
<name>A0A0C9X5I1_9AGAR</name>
<protein>
    <recommendedName>
        <fullName evidence="3">NACHT domain-containing protein</fullName>
    </recommendedName>
</protein>
<dbReference type="Proteomes" id="UP000054477">
    <property type="component" value="Unassembled WGS sequence"/>
</dbReference>
<accession>A0A0C9X5I1</accession>
<reference evidence="1 2" key="1">
    <citation type="submission" date="2014-04" db="EMBL/GenBank/DDBJ databases">
        <authorList>
            <consortium name="DOE Joint Genome Institute"/>
            <person name="Kuo A."/>
            <person name="Kohler A."/>
            <person name="Nagy L.G."/>
            <person name="Floudas D."/>
            <person name="Copeland A."/>
            <person name="Barry K.W."/>
            <person name="Cichocki N."/>
            <person name="Veneault-Fourrey C."/>
            <person name="LaButti K."/>
            <person name="Lindquist E.A."/>
            <person name="Lipzen A."/>
            <person name="Lundell T."/>
            <person name="Morin E."/>
            <person name="Murat C."/>
            <person name="Sun H."/>
            <person name="Tunlid A."/>
            <person name="Henrissat B."/>
            <person name="Grigoriev I.V."/>
            <person name="Hibbett D.S."/>
            <person name="Martin F."/>
            <person name="Nordberg H.P."/>
            <person name="Cantor M.N."/>
            <person name="Hua S.X."/>
        </authorList>
    </citation>
    <scope>NUCLEOTIDE SEQUENCE [LARGE SCALE GENOMIC DNA]</scope>
    <source>
        <strain evidence="1 2">LaAM-08-1</strain>
    </source>
</reference>
<gene>
    <name evidence="1" type="ORF">K443DRAFT_112870</name>
</gene>
<dbReference type="EMBL" id="KN838877">
    <property type="protein sequence ID" value="KIJ92901.1"/>
    <property type="molecule type" value="Genomic_DNA"/>
</dbReference>
<dbReference type="PANTHER" id="PTHR10039">
    <property type="entry name" value="AMELOGENIN"/>
    <property type="match status" value="1"/>
</dbReference>